<sequence>MIEKLWKQQDKKVQMKEVSGWLVQALNLFVYDIIISWYMNELSLKILLAWIIWGLSIIFKTWKENRF</sequence>
<proteinExistence type="predicted"/>
<name>K2H0L7_9BACT</name>
<reference evidence="1" key="1">
    <citation type="journal article" date="2012" name="Science">
        <title>Fermentation, hydrogen, and sulfur metabolism in multiple uncultivated bacterial phyla.</title>
        <authorList>
            <person name="Wrighton K.C."/>
            <person name="Thomas B.C."/>
            <person name="Sharon I."/>
            <person name="Miller C.S."/>
            <person name="Castelle C.J."/>
            <person name="VerBerkmoes N.C."/>
            <person name="Wilkins M.J."/>
            <person name="Hettich R.L."/>
            <person name="Lipton M.S."/>
            <person name="Williams K.H."/>
            <person name="Long P.E."/>
            <person name="Banfield J.F."/>
        </authorList>
    </citation>
    <scope>NUCLEOTIDE SEQUENCE [LARGE SCALE GENOMIC DNA]</scope>
</reference>
<gene>
    <name evidence="1" type="ORF">ACD_2C00187G0002</name>
</gene>
<evidence type="ECO:0000313" key="1">
    <source>
        <dbReference type="EMBL" id="EKE29345.1"/>
    </source>
</evidence>
<comment type="caution">
    <text evidence="1">The sequence shown here is derived from an EMBL/GenBank/DDBJ whole genome shotgun (WGS) entry which is preliminary data.</text>
</comment>
<organism evidence="1">
    <name type="scientific">uncultured bacterium</name>
    <name type="common">gcode 4</name>
    <dbReference type="NCBI Taxonomy" id="1234023"/>
    <lineage>
        <taxon>Bacteria</taxon>
        <taxon>environmental samples</taxon>
    </lineage>
</organism>
<dbReference type="EMBL" id="AMFJ01000187">
    <property type="protein sequence ID" value="EKE29345.1"/>
    <property type="molecule type" value="Genomic_DNA"/>
</dbReference>
<dbReference type="AlphaFoldDB" id="K2H0L7"/>
<protein>
    <submittedName>
        <fullName evidence="1">Uncharacterized protein</fullName>
    </submittedName>
</protein>
<accession>K2H0L7</accession>